<dbReference type="SUPFAM" id="SSF55469">
    <property type="entry name" value="FMN-dependent nitroreductase-like"/>
    <property type="match status" value="1"/>
</dbReference>
<dbReference type="CDD" id="cd02146">
    <property type="entry name" value="NfsA-like"/>
    <property type="match status" value="1"/>
</dbReference>
<evidence type="ECO:0000256" key="2">
    <source>
        <dbReference type="ARBA" id="ARBA00022630"/>
    </source>
</evidence>
<evidence type="ECO:0000256" key="5">
    <source>
        <dbReference type="PIRNR" id="PIRNR005426"/>
    </source>
</evidence>
<dbReference type="OrthoDB" id="3181400at2"/>
<keyword evidence="4 5" id="KW-0560">Oxidoreductase</keyword>
<gene>
    <name evidence="8" type="ORF">F8O05_14345</name>
</gene>
<dbReference type="EMBL" id="WBKB01000013">
    <property type="protein sequence ID" value="KAB1640694.1"/>
    <property type="molecule type" value="Genomic_DNA"/>
</dbReference>
<dbReference type="InterPro" id="IPR000415">
    <property type="entry name" value="Nitroreductase-like"/>
</dbReference>
<dbReference type="PIRSF" id="PIRSF005426">
    <property type="entry name" value="Frp"/>
    <property type="match status" value="1"/>
</dbReference>
<dbReference type="RefSeq" id="WP_158053436.1">
    <property type="nucleotide sequence ID" value="NZ_WBKB01000013.1"/>
</dbReference>
<dbReference type="PANTHER" id="PTHR43425">
    <property type="entry name" value="OXYGEN-INSENSITIVE NADPH NITROREDUCTASE"/>
    <property type="match status" value="1"/>
</dbReference>
<keyword evidence="9" id="KW-1185">Reference proteome</keyword>
<evidence type="ECO:0000313" key="9">
    <source>
        <dbReference type="Proteomes" id="UP000433493"/>
    </source>
</evidence>
<evidence type="ECO:0000259" key="7">
    <source>
        <dbReference type="Pfam" id="PF00881"/>
    </source>
</evidence>
<evidence type="ECO:0000256" key="1">
    <source>
        <dbReference type="ARBA" id="ARBA00008366"/>
    </source>
</evidence>
<feature type="region of interest" description="Disordered" evidence="6">
    <location>
        <begin position="1"/>
        <end position="21"/>
    </location>
</feature>
<comment type="caution">
    <text evidence="8">The sequence shown here is derived from an EMBL/GenBank/DDBJ whole genome shotgun (WGS) entry which is preliminary data.</text>
</comment>
<feature type="compositionally biased region" description="Basic and acidic residues" evidence="6">
    <location>
        <begin position="1"/>
        <end position="10"/>
    </location>
</feature>
<feature type="domain" description="Nitroreductase" evidence="7">
    <location>
        <begin position="50"/>
        <end position="203"/>
    </location>
</feature>
<evidence type="ECO:0000256" key="6">
    <source>
        <dbReference type="SAM" id="MobiDB-lite"/>
    </source>
</evidence>
<dbReference type="Pfam" id="PF00881">
    <property type="entry name" value="Nitroreductase"/>
    <property type="match status" value="1"/>
</dbReference>
<protein>
    <submittedName>
        <fullName evidence="8">NADPH-dependent oxidoreductase</fullName>
    </submittedName>
</protein>
<organism evidence="8 9">
    <name type="scientific">Gulosibacter chungangensis</name>
    <dbReference type="NCBI Taxonomy" id="979746"/>
    <lineage>
        <taxon>Bacteria</taxon>
        <taxon>Bacillati</taxon>
        <taxon>Actinomycetota</taxon>
        <taxon>Actinomycetes</taxon>
        <taxon>Micrococcales</taxon>
        <taxon>Microbacteriaceae</taxon>
        <taxon>Gulosibacter</taxon>
    </lineage>
</organism>
<keyword evidence="2 5" id="KW-0285">Flavoprotein</keyword>
<evidence type="ECO:0000256" key="3">
    <source>
        <dbReference type="ARBA" id="ARBA00022643"/>
    </source>
</evidence>
<keyword evidence="5" id="KW-0521">NADP</keyword>
<dbReference type="InterPro" id="IPR029479">
    <property type="entry name" value="Nitroreductase"/>
</dbReference>
<sequence length="290" mass="31988">MTSTNSHEDTSAASSPEPHTTCELVDRRYGTEFAGPLAEGTETIDLQLRHRSVRKFLPAEVTDAQLELIIAAAQSGSQSSNLQVWSVVAVRDQARKERISKALGGHPYIENCSVFLVWTADFNRNSRIVEAKHGTDVDSVGYLENTLVSFVDSGIAGQNALLAAESLGLGGVFVGSVRNNPLEVATELKLPEYVFPVVGLAIGVPDPTERASTKPRLPQRAVLHHEEYDAEAWESASAEYEEHLAEYYADYGRENYSWAFTLNRRIGSVEGMHGRHRIREWLAAQGFDSE</sequence>
<dbReference type="PANTHER" id="PTHR43425:SF2">
    <property type="entry name" value="OXYGEN-INSENSITIVE NADPH NITROREDUCTASE"/>
    <property type="match status" value="1"/>
</dbReference>
<dbReference type="InterPro" id="IPR016446">
    <property type="entry name" value="Flavin_OxRdtase_Frp"/>
</dbReference>
<dbReference type="Proteomes" id="UP000433493">
    <property type="component" value="Unassembled WGS sequence"/>
</dbReference>
<dbReference type="Gene3D" id="3.40.109.10">
    <property type="entry name" value="NADH Oxidase"/>
    <property type="match status" value="1"/>
</dbReference>
<proteinExistence type="inferred from homology"/>
<dbReference type="GO" id="GO:0016491">
    <property type="term" value="F:oxidoreductase activity"/>
    <property type="evidence" value="ECO:0007669"/>
    <property type="project" value="UniProtKB-UniRule"/>
</dbReference>
<keyword evidence="3 5" id="KW-0288">FMN</keyword>
<evidence type="ECO:0000313" key="8">
    <source>
        <dbReference type="EMBL" id="KAB1640694.1"/>
    </source>
</evidence>
<accession>A0A7J5B7E0</accession>
<dbReference type="AlphaFoldDB" id="A0A7J5B7E0"/>
<reference evidence="8 9" key="1">
    <citation type="submission" date="2019-09" db="EMBL/GenBank/DDBJ databases">
        <title>Phylogeny of genus Pseudoclavibacter and closely related genus.</title>
        <authorList>
            <person name="Li Y."/>
        </authorList>
    </citation>
    <scope>NUCLEOTIDE SEQUENCE [LARGE SCALE GENOMIC DNA]</scope>
    <source>
        <strain evidence="8 9">KCTC 13959</strain>
    </source>
</reference>
<evidence type="ECO:0000256" key="4">
    <source>
        <dbReference type="ARBA" id="ARBA00023002"/>
    </source>
</evidence>
<name>A0A7J5B7E0_9MICO</name>
<comment type="similarity">
    <text evidence="1 5">Belongs to the flavin oxidoreductase frp family.</text>
</comment>